<dbReference type="EC" id="4.2.2.29" evidence="7"/>
<dbReference type="PANTHER" id="PTHR30518:SF2">
    <property type="entry name" value="ENDOLYTIC MUREIN TRANSGLYCOSYLASE"/>
    <property type="match status" value="1"/>
</dbReference>
<dbReference type="InterPro" id="IPR003770">
    <property type="entry name" value="MLTG-like"/>
</dbReference>
<evidence type="ECO:0000256" key="3">
    <source>
        <dbReference type="ARBA" id="ARBA00022989"/>
    </source>
</evidence>
<dbReference type="GO" id="GO:0008932">
    <property type="term" value="F:lytic endotransglycosylase activity"/>
    <property type="evidence" value="ECO:0007669"/>
    <property type="project" value="UniProtKB-UniRule"/>
</dbReference>
<dbReference type="GO" id="GO:0009252">
    <property type="term" value="P:peptidoglycan biosynthetic process"/>
    <property type="evidence" value="ECO:0007669"/>
    <property type="project" value="UniProtKB-UniRule"/>
</dbReference>
<keyword evidence="3 7" id="KW-1133">Transmembrane helix</keyword>
<sequence length="354" mass="39217">MAKTPVLTEEEFKIFLKREKFGFALLAGFLCVPVAIWIIAVAITVARPFSFEQPVTIAIPKQSGFLDIAQILQQSGVIQNATAFKLYVLASGKAGSLRSGTYSFSGTHNVASIANRLAMGPEDVVVTIPEGFTVFDIDKRLSDAGAISAGDFINIAQQADDFSHPFLQSEYVSSLEGYLFPDTYRFAQRADVKTIADKMLKNFSDKVFNKMDEAIRANQQSFASIITLASLVEKEVAGPDERRIVSGILWKRLERNMPLQVDASVVYAWKTANPDWKPKNHTLSAADVKIKSAYNTYLHFGLPPSPIANPGWDSIDAVLHPQESDYWYYLSAKDGKTIFSKTIEEHNAAKAKYL</sequence>
<dbReference type="Gene3D" id="3.30.160.60">
    <property type="entry name" value="Classic Zinc Finger"/>
    <property type="match status" value="1"/>
</dbReference>
<reference evidence="8 9" key="1">
    <citation type="submission" date="2017-09" db="EMBL/GenBank/DDBJ databases">
        <title>Depth-based differentiation of microbial function through sediment-hosted aquifers and enrichment of novel symbionts in the deep terrestrial subsurface.</title>
        <authorList>
            <person name="Probst A.J."/>
            <person name="Ladd B."/>
            <person name="Jarett J.K."/>
            <person name="Geller-Mcgrath D.E."/>
            <person name="Sieber C.M."/>
            <person name="Emerson J.B."/>
            <person name="Anantharaman K."/>
            <person name="Thomas B.C."/>
            <person name="Malmstrom R."/>
            <person name="Stieglmeier M."/>
            <person name="Klingl A."/>
            <person name="Woyke T."/>
            <person name="Ryan C.M."/>
            <person name="Banfield J.F."/>
        </authorList>
    </citation>
    <scope>NUCLEOTIDE SEQUENCE [LARGE SCALE GENOMIC DNA]</scope>
    <source>
        <strain evidence="8">CG11_big_fil_rev_8_21_14_0_20_43_10</strain>
    </source>
</reference>
<protein>
    <recommendedName>
        <fullName evidence="7">Endolytic murein transglycosylase</fullName>
        <ecNumber evidence="7">4.2.2.29</ecNumber>
    </recommendedName>
    <alternativeName>
        <fullName evidence="7">Peptidoglycan lytic transglycosylase</fullName>
    </alternativeName>
    <alternativeName>
        <fullName evidence="7">Peptidoglycan polymerization terminase</fullName>
    </alternativeName>
</protein>
<comment type="function">
    <text evidence="7">Functions as a peptidoglycan terminase that cleaves nascent peptidoglycan strands endolytically to terminate their elongation.</text>
</comment>
<feature type="transmembrane region" description="Helical" evidence="7">
    <location>
        <begin position="21"/>
        <end position="46"/>
    </location>
</feature>
<name>A0A2H0PVT8_9BACT</name>
<keyword evidence="4 7" id="KW-0472">Membrane</keyword>
<keyword evidence="1 7" id="KW-1003">Cell membrane</keyword>
<keyword evidence="2 7" id="KW-0812">Transmembrane</keyword>
<comment type="caution">
    <text evidence="8">The sequence shown here is derived from an EMBL/GenBank/DDBJ whole genome shotgun (WGS) entry which is preliminary data.</text>
</comment>
<gene>
    <name evidence="7" type="primary">mltG</name>
    <name evidence="8" type="ORF">COV41_02615</name>
</gene>
<accession>A0A2H0PVT8</accession>
<dbReference type="CDD" id="cd08010">
    <property type="entry name" value="MltG_like"/>
    <property type="match status" value="1"/>
</dbReference>
<keyword evidence="5 7" id="KW-0456">Lyase</keyword>
<evidence type="ECO:0000313" key="8">
    <source>
        <dbReference type="EMBL" id="PIR25844.1"/>
    </source>
</evidence>
<proteinExistence type="inferred from homology"/>
<evidence type="ECO:0000256" key="6">
    <source>
        <dbReference type="ARBA" id="ARBA00023316"/>
    </source>
</evidence>
<feature type="site" description="Important for catalytic activity" evidence="7">
    <location>
        <position position="235"/>
    </location>
</feature>
<comment type="subcellular location">
    <subcellularLocation>
        <location evidence="7">Cell membrane</location>
        <topology evidence="7">Single-pass membrane protein</topology>
    </subcellularLocation>
</comment>
<dbReference type="GO" id="GO:0071555">
    <property type="term" value="P:cell wall organization"/>
    <property type="evidence" value="ECO:0007669"/>
    <property type="project" value="UniProtKB-KW"/>
</dbReference>
<organism evidence="8 9">
    <name type="scientific">Candidatus Brennerbacteria bacterium CG11_big_fil_rev_8_21_14_0_20_43_10</name>
    <dbReference type="NCBI Taxonomy" id="1974523"/>
    <lineage>
        <taxon>Bacteria</taxon>
        <taxon>Candidatus Brenneribacteriota</taxon>
    </lineage>
</organism>
<evidence type="ECO:0000256" key="5">
    <source>
        <dbReference type="ARBA" id="ARBA00023239"/>
    </source>
</evidence>
<evidence type="ECO:0000256" key="7">
    <source>
        <dbReference type="HAMAP-Rule" id="MF_02065"/>
    </source>
</evidence>
<dbReference type="NCBIfam" id="TIGR00247">
    <property type="entry name" value="endolytic transglycosylase MltG"/>
    <property type="match status" value="1"/>
</dbReference>
<evidence type="ECO:0000256" key="2">
    <source>
        <dbReference type="ARBA" id="ARBA00022692"/>
    </source>
</evidence>
<comment type="similarity">
    <text evidence="7">Belongs to the transglycosylase MltG family.</text>
</comment>
<dbReference type="EMBL" id="PCXE01000050">
    <property type="protein sequence ID" value="PIR25844.1"/>
    <property type="molecule type" value="Genomic_DNA"/>
</dbReference>
<dbReference type="Proteomes" id="UP000236846">
    <property type="component" value="Unassembled WGS sequence"/>
</dbReference>
<evidence type="ECO:0000256" key="1">
    <source>
        <dbReference type="ARBA" id="ARBA00022475"/>
    </source>
</evidence>
<evidence type="ECO:0000313" key="9">
    <source>
        <dbReference type="Proteomes" id="UP000236846"/>
    </source>
</evidence>
<dbReference type="PANTHER" id="PTHR30518">
    <property type="entry name" value="ENDOLYTIC MUREIN TRANSGLYCOSYLASE"/>
    <property type="match status" value="1"/>
</dbReference>
<dbReference type="Gene3D" id="3.30.1490.480">
    <property type="entry name" value="Endolytic murein transglycosylase"/>
    <property type="match status" value="2"/>
</dbReference>
<comment type="catalytic activity">
    <reaction evidence="7">
        <text>a peptidoglycan chain = a peptidoglycan chain with N-acetyl-1,6-anhydromuramyl-[peptide] at the reducing end + a peptidoglycan chain with N-acetylglucosamine at the non-reducing end.</text>
        <dbReference type="EC" id="4.2.2.29"/>
    </reaction>
</comment>
<keyword evidence="6 7" id="KW-0961">Cell wall biogenesis/degradation</keyword>
<dbReference type="Pfam" id="PF02618">
    <property type="entry name" value="YceG"/>
    <property type="match status" value="1"/>
</dbReference>
<dbReference type="AlphaFoldDB" id="A0A2H0PVT8"/>
<evidence type="ECO:0000256" key="4">
    <source>
        <dbReference type="ARBA" id="ARBA00023136"/>
    </source>
</evidence>
<dbReference type="GO" id="GO:0005886">
    <property type="term" value="C:plasma membrane"/>
    <property type="evidence" value="ECO:0007669"/>
    <property type="project" value="UniProtKB-SubCell"/>
</dbReference>
<dbReference type="HAMAP" id="MF_02065">
    <property type="entry name" value="MltG"/>
    <property type="match status" value="1"/>
</dbReference>